<dbReference type="EMBL" id="JBGBPQ010000005">
    <property type="protein sequence ID" value="KAL1524213.1"/>
    <property type="molecule type" value="Genomic_DNA"/>
</dbReference>
<gene>
    <name evidence="6" type="ORF">AB1Y20_019121</name>
</gene>
<dbReference type="Proteomes" id="UP001515480">
    <property type="component" value="Unassembled WGS sequence"/>
</dbReference>
<dbReference type="SUPFAM" id="SSF103481">
    <property type="entry name" value="Multidrug resistance efflux transporter EmrE"/>
    <property type="match status" value="1"/>
</dbReference>
<keyword evidence="7" id="KW-1185">Reference proteome</keyword>
<evidence type="ECO:0000313" key="6">
    <source>
        <dbReference type="EMBL" id="KAL1524213.1"/>
    </source>
</evidence>
<keyword evidence="4 5" id="KW-0472">Membrane</keyword>
<evidence type="ECO:0000256" key="3">
    <source>
        <dbReference type="ARBA" id="ARBA00022989"/>
    </source>
</evidence>
<accession>A0AB34JTK0</accession>
<dbReference type="GO" id="GO:0015165">
    <property type="term" value="F:pyrimidine nucleotide-sugar transmembrane transporter activity"/>
    <property type="evidence" value="ECO:0007669"/>
    <property type="project" value="InterPro"/>
</dbReference>
<feature type="transmembrane region" description="Helical" evidence="5">
    <location>
        <begin position="321"/>
        <end position="340"/>
    </location>
</feature>
<dbReference type="GO" id="GO:0000139">
    <property type="term" value="C:Golgi membrane"/>
    <property type="evidence" value="ECO:0007669"/>
    <property type="project" value="InterPro"/>
</dbReference>
<dbReference type="InterPro" id="IPR007271">
    <property type="entry name" value="Nuc_sug_transpt"/>
</dbReference>
<feature type="transmembrane region" description="Helical" evidence="5">
    <location>
        <begin position="173"/>
        <end position="194"/>
    </location>
</feature>
<name>A0AB34JTK0_PRYPA</name>
<dbReference type="InterPro" id="IPR037185">
    <property type="entry name" value="EmrE-like"/>
</dbReference>
<dbReference type="Pfam" id="PF04142">
    <property type="entry name" value="Nuc_sug_transp"/>
    <property type="match status" value="2"/>
</dbReference>
<evidence type="ECO:0000256" key="1">
    <source>
        <dbReference type="ARBA" id="ARBA00004141"/>
    </source>
</evidence>
<dbReference type="AlphaFoldDB" id="A0AB34JTK0"/>
<evidence type="ECO:0000256" key="2">
    <source>
        <dbReference type="ARBA" id="ARBA00022692"/>
    </source>
</evidence>
<protein>
    <recommendedName>
        <fullName evidence="8">CMP-sialic acid transporter</fullName>
    </recommendedName>
</protein>
<dbReference type="PIRSF" id="PIRSF005799">
    <property type="entry name" value="UDP-gal_transpt"/>
    <property type="match status" value="1"/>
</dbReference>
<evidence type="ECO:0000256" key="4">
    <source>
        <dbReference type="ARBA" id="ARBA00023136"/>
    </source>
</evidence>
<sequence>MGRVAIKWFALTAMLLQNAAFVLIMRYSRVQQQQPSATSQQYNVSMVVVMQETFKLVVCYLVQAWMMHAPVRAARLVFNPAELSRLAVPALCFTLQNNILYVALSNLHPLVFQITYQVKTILTAVLSVKMLGKSLTHLQWMSQLLLTVGIVLVQCGEQAPQRRRAAEAREGSLLLGLAAVLIAAFSSSFASVYFERLLKGTSFIVRDGGKEIGSSSSQTWSATSSLWHKNMQLCAWTVPSNVLLAVLQSSTTEAGALDVLREPTRGFEWSTWGVVVVNGIGGLLVAVVIKYADNIWKGFATAGAIVLTGILAPVLGLGSSVTLSMLAGAVIVIVALLMYAKPPGLNISIGSTGRRTG</sequence>
<evidence type="ECO:0008006" key="8">
    <source>
        <dbReference type="Google" id="ProtNLM"/>
    </source>
</evidence>
<evidence type="ECO:0000256" key="5">
    <source>
        <dbReference type="SAM" id="Phobius"/>
    </source>
</evidence>
<dbReference type="NCBIfam" id="TIGR00803">
    <property type="entry name" value="nst"/>
    <property type="match status" value="1"/>
</dbReference>
<keyword evidence="3 5" id="KW-1133">Transmembrane helix</keyword>
<proteinExistence type="predicted"/>
<comment type="caution">
    <text evidence="6">The sequence shown here is derived from an EMBL/GenBank/DDBJ whole genome shotgun (WGS) entry which is preliminary data.</text>
</comment>
<feature type="transmembrane region" description="Helical" evidence="5">
    <location>
        <begin position="296"/>
        <end position="315"/>
    </location>
</feature>
<reference evidence="6 7" key="1">
    <citation type="journal article" date="2024" name="Science">
        <title>Giant polyketide synthase enzymes in the biosynthesis of giant marine polyether toxins.</title>
        <authorList>
            <person name="Fallon T.R."/>
            <person name="Shende V.V."/>
            <person name="Wierzbicki I.H."/>
            <person name="Pendleton A.L."/>
            <person name="Watervoot N.F."/>
            <person name="Auber R.P."/>
            <person name="Gonzalez D.J."/>
            <person name="Wisecaver J.H."/>
            <person name="Moore B.S."/>
        </authorList>
    </citation>
    <scope>NUCLEOTIDE SEQUENCE [LARGE SCALE GENOMIC DNA]</scope>
    <source>
        <strain evidence="6 7">12B1</strain>
    </source>
</reference>
<feature type="transmembrane region" description="Helical" evidence="5">
    <location>
        <begin position="269"/>
        <end position="289"/>
    </location>
</feature>
<evidence type="ECO:0000313" key="7">
    <source>
        <dbReference type="Proteomes" id="UP001515480"/>
    </source>
</evidence>
<keyword evidence="2 5" id="KW-0812">Transmembrane</keyword>
<dbReference type="PANTHER" id="PTHR10231">
    <property type="entry name" value="NUCLEOTIDE-SUGAR TRANSMEMBRANE TRANSPORTER"/>
    <property type="match status" value="1"/>
</dbReference>
<organism evidence="6 7">
    <name type="scientific">Prymnesium parvum</name>
    <name type="common">Toxic golden alga</name>
    <dbReference type="NCBI Taxonomy" id="97485"/>
    <lineage>
        <taxon>Eukaryota</taxon>
        <taxon>Haptista</taxon>
        <taxon>Haptophyta</taxon>
        <taxon>Prymnesiophyceae</taxon>
        <taxon>Prymnesiales</taxon>
        <taxon>Prymnesiaceae</taxon>
        <taxon>Prymnesium</taxon>
    </lineage>
</organism>
<comment type="subcellular location">
    <subcellularLocation>
        <location evidence="1">Membrane</location>
        <topology evidence="1">Multi-pass membrane protein</topology>
    </subcellularLocation>
</comment>
<feature type="transmembrane region" description="Helical" evidence="5">
    <location>
        <begin position="6"/>
        <end position="25"/>
    </location>
</feature>